<dbReference type="CDD" id="cd00086">
    <property type="entry name" value="homeodomain"/>
    <property type="match status" value="1"/>
</dbReference>
<dbReference type="PROSITE" id="PS50803">
    <property type="entry name" value="OAR"/>
    <property type="match status" value="1"/>
</dbReference>
<feature type="region of interest" description="Disordered" evidence="8">
    <location>
        <begin position="158"/>
        <end position="227"/>
    </location>
</feature>
<dbReference type="Pfam" id="PF00046">
    <property type="entry name" value="Homeodomain"/>
    <property type="match status" value="1"/>
</dbReference>
<comment type="caution">
    <text evidence="11">The sequence shown here is derived from an EMBL/GenBank/DDBJ whole genome shotgun (WGS) entry which is preliminary data.</text>
</comment>
<gene>
    <name evidence="11" type="ORF">OS493_013219</name>
</gene>
<dbReference type="AlphaFoldDB" id="A0A9W9YQG4"/>
<dbReference type="PROSITE" id="PS50071">
    <property type="entry name" value="HOMEOBOX_2"/>
    <property type="match status" value="1"/>
</dbReference>
<dbReference type="Pfam" id="PF03826">
    <property type="entry name" value="OAR"/>
    <property type="match status" value="1"/>
</dbReference>
<dbReference type="FunFam" id="1.10.10.60:FF:000057">
    <property type="entry name" value="Short stature homeobox 2"/>
    <property type="match status" value="1"/>
</dbReference>
<evidence type="ECO:0000256" key="6">
    <source>
        <dbReference type="PROSITE-ProRule" id="PRU00108"/>
    </source>
</evidence>
<dbReference type="InterPro" id="IPR009057">
    <property type="entry name" value="Homeodomain-like_sf"/>
</dbReference>
<dbReference type="SUPFAM" id="SSF46689">
    <property type="entry name" value="Homeodomain-like"/>
    <property type="match status" value="1"/>
</dbReference>
<evidence type="ECO:0000256" key="2">
    <source>
        <dbReference type="ARBA" id="ARBA00022473"/>
    </source>
</evidence>
<feature type="compositionally biased region" description="Acidic residues" evidence="8">
    <location>
        <begin position="165"/>
        <end position="179"/>
    </location>
</feature>
<accession>A0A9W9YQG4</accession>
<dbReference type="PROSITE" id="PS00027">
    <property type="entry name" value="HOMEOBOX_1"/>
    <property type="match status" value="1"/>
</dbReference>
<evidence type="ECO:0000259" key="9">
    <source>
        <dbReference type="PROSITE" id="PS50071"/>
    </source>
</evidence>
<evidence type="ECO:0000256" key="1">
    <source>
        <dbReference type="ARBA" id="ARBA00004123"/>
    </source>
</evidence>
<dbReference type="Proteomes" id="UP001163046">
    <property type="component" value="Unassembled WGS sequence"/>
</dbReference>
<feature type="compositionally biased region" description="Basic and acidic residues" evidence="8">
    <location>
        <begin position="180"/>
        <end position="212"/>
    </location>
</feature>
<dbReference type="GO" id="GO:0005634">
    <property type="term" value="C:nucleus"/>
    <property type="evidence" value="ECO:0007669"/>
    <property type="project" value="UniProtKB-SubCell"/>
</dbReference>
<dbReference type="PANTHER" id="PTHR24329:SF543">
    <property type="entry name" value="FI01017P-RELATED"/>
    <property type="match status" value="1"/>
</dbReference>
<dbReference type="InterPro" id="IPR050649">
    <property type="entry name" value="Paired_Homeobox_TFs"/>
</dbReference>
<proteinExistence type="predicted"/>
<evidence type="ECO:0000256" key="4">
    <source>
        <dbReference type="ARBA" id="ARBA00023155"/>
    </source>
</evidence>
<feature type="DNA-binding region" description="Homeobox" evidence="6">
    <location>
        <begin position="100"/>
        <end position="159"/>
    </location>
</feature>
<comment type="subcellular location">
    <subcellularLocation>
        <location evidence="1 6 7">Nucleus</location>
    </subcellularLocation>
</comment>
<dbReference type="InterPro" id="IPR017970">
    <property type="entry name" value="Homeobox_CS"/>
</dbReference>
<sequence>MESNLQGHHHRTYFQSPYYAMVSPRGQNLTSPSSLQYAAAADACCTVPNYLPYHSAFAGRGPYEVPCVYHPSSYVDPQLQLAAFQGQRFLDHLRPHKPRRMRVRTNFSPWQLEQLERAFETTHYPDVFMREALALRLDLTEARVQVWFQNRRAKWRKREKAKDGDDTEKDSDNNEETDVTGEKKEASGEDRESGEIEIKIEKDCAELEGHDTGDEEKSEDESYRVQGATRKTVKEEYPAQCGRLCGAHVYEKEHSPRDFDYFEKIRTSSIAALRRRAKEHEVLLTSQNSVI</sequence>
<protein>
    <submittedName>
        <fullName evidence="11">Uncharacterized protein</fullName>
    </submittedName>
</protein>
<dbReference type="EMBL" id="MU827307">
    <property type="protein sequence ID" value="KAJ7362128.1"/>
    <property type="molecule type" value="Genomic_DNA"/>
</dbReference>
<organism evidence="11 12">
    <name type="scientific">Desmophyllum pertusum</name>
    <dbReference type="NCBI Taxonomy" id="174260"/>
    <lineage>
        <taxon>Eukaryota</taxon>
        <taxon>Metazoa</taxon>
        <taxon>Cnidaria</taxon>
        <taxon>Anthozoa</taxon>
        <taxon>Hexacorallia</taxon>
        <taxon>Scleractinia</taxon>
        <taxon>Caryophylliina</taxon>
        <taxon>Caryophylliidae</taxon>
        <taxon>Desmophyllum</taxon>
    </lineage>
</organism>
<keyword evidence="5 6" id="KW-0539">Nucleus</keyword>
<name>A0A9W9YQG4_9CNID</name>
<dbReference type="OrthoDB" id="6159439at2759"/>
<dbReference type="GO" id="GO:0000981">
    <property type="term" value="F:DNA-binding transcription factor activity, RNA polymerase II-specific"/>
    <property type="evidence" value="ECO:0007669"/>
    <property type="project" value="InterPro"/>
</dbReference>
<evidence type="ECO:0000313" key="11">
    <source>
        <dbReference type="EMBL" id="KAJ7362128.1"/>
    </source>
</evidence>
<evidence type="ECO:0000259" key="10">
    <source>
        <dbReference type="PROSITE" id="PS50803"/>
    </source>
</evidence>
<keyword evidence="2" id="KW-0217">Developmental protein</keyword>
<evidence type="ECO:0000256" key="5">
    <source>
        <dbReference type="ARBA" id="ARBA00023242"/>
    </source>
</evidence>
<dbReference type="InterPro" id="IPR003654">
    <property type="entry name" value="OAR_dom"/>
</dbReference>
<evidence type="ECO:0000256" key="7">
    <source>
        <dbReference type="RuleBase" id="RU000682"/>
    </source>
</evidence>
<keyword evidence="12" id="KW-1185">Reference proteome</keyword>
<evidence type="ECO:0000256" key="3">
    <source>
        <dbReference type="ARBA" id="ARBA00023125"/>
    </source>
</evidence>
<evidence type="ECO:0000256" key="8">
    <source>
        <dbReference type="SAM" id="MobiDB-lite"/>
    </source>
</evidence>
<evidence type="ECO:0000313" key="12">
    <source>
        <dbReference type="Proteomes" id="UP001163046"/>
    </source>
</evidence>
<keyword evidence="4 6" id="KW-0371">Homeobox</keyword>
<feature type="domain" description="Homeobox" evidence="9">
    <location>
        <begin position="98"/>
        <end position="158"/>
    </location>
</feature>
<feature type="domain" description="OAR" evidence="10">
    <location>
        <begin position="268"/>
        <end position="281"/>
    </location>
</feature>
<dbReference type="Gene3D" id="1.10.10.60">
    <property type="entry name" value="Homeodomain-like"/>
    <property type="match status" value="1"/>
</dbReference>
<dbReference type="SMART" id="SM00389">
    <property type="entry name" value="HOX"/>
    <property type="match status" value="1"/>
</dbReference>
<dbReference type="PANTHER" id="PTHR24329">
    <property type="entry name" value="HOMEOBOX PROTEIN ARISTALESS"/>
    <property type="match status" value="1"/>
</dbReference>
<dbReference type="InterPro" id="IPR001356">
    <property type="entry name" value="HD"/>
</dbReference>
<keyword evidence="3 6" id="KW-0238">DNA-binding</keyword>
<dbReference type="GO" id="GO:0000977">
    <property type="term" value="F:RNA polymerase II transcription regulatory region sequence-specific DNA binding"/>
    <property type="evidence" value="ECO:0007669"/>
    <property type="project" value="TreeGrafter"/>
</dbReference>
<reference evidence="11" key="1">
    <citation type="submission" date="2023-01" db="EMBL/GenBank/DDBJ databases">
        <title>Genome assembly of the deep-sea coral Lophelia pertusa.</title>
        <authorList>
            <person name="Herrera S."/>
            <person name="Cordes E."/>
        </authorList>
    </citation>
    <scope>NUCLEOTIDE SEQUENCE</scope>
    <source>
        <strain evidence="11">USNM1676648</strain>
        <tissue evidence="11">Polyp</tissue>
    </source>
</reference>